<dbReference type="NCBIfam" id="NF001464">
    <property type="entry name" value="PRK00321.1-5"/>
    <property type="match status" value="1"/>
</dbReference>
<keyword evidence="7" id="KW-1185">Reference proteome</keyword>
<evidence type="ECO:0000313" key="7">
    <source>
        <dbReference type="Proteomes" id="UP000036902"/>
    </source>
</evidence>
<proteinExistence type="inferred from homology"/>
<dbReference type="GO" id="GO:0000018">
    <property type="term" value="P:regulation of DNA recombination"/>
    <property type="evidence" value="ECO:0007669"/>
    <property type="project" value="TreeGrafter"/>
</dbReference>
<dbReference type="STRING" id="1134435.AC731_006625"/>
<dbReference type="KEGG" id="thu:AC731_006625"/>
<dbReference type="InterPro" id="IPR007476">
    <property type="entry name" value="RdgC"/>
</dbReference>
<dbReference type="GO" id="GO:0003690">
    <property type="term" value="F:double-stranded DNA binding"/>
    <property type="evidence" value="ECO:0007669"/>
    <property type="project" value="TreeGrafter"/>
</dbReference>
<reference evidence="7" key="1">
    <citation type="submission" date="2016-03" db="EMBL/GenBank/DDBJ databases">
        <authorList>
            <person name="Ma C."/>
            <person name="Zhou S."/>
            <person name="Yang G."/>
        </authorList>
    </citation>
    <scope>NUCLEOTIDE SEQUENCE [LARGE SCALE GENOMIC DNA]</scope>
    <source>
        <strain evidence="7">SgZ-1</strain>
    </source>
</reference>
<accession>A0A127K3V7</accession>
<protein>
    <recommendedName>
        <fullName evidence="3">Recombination-associated protein RdgC</fullName>
    </recommendedName>
</protein>
<name>A0A127K3V7_9RHOO</name>
<dbReference type="PANTHER" id="PTHR38103:SF1">
    <property type="entry name" value="RECOMBINATION-ASSOCIATED PROTEIN RDGC"/>
    <property type="match status" value="1"/>
</dbReference>
<dbReference type="EMBL" id="CP014646">
    <property type="protein sequence ID" value="AMO36643.1"/>
    <property type="molecule type" value="Genomic_DNA"/>
</dbReference>
<comment type="subcellular location">
    <subcellularLocation>
        <location evidence="1">Cytoplasm</location>
        <location evidence="1">Nucleoid</location>
    </subcellularLocation>
</comment>
<sequence length="311" mass="34994">MYFKNAQIYRLSPEWPIALEALHEQLAKRAFTPCGSQDTERCGWIEPYEGAGLVHAVGDNWMVCMQTETKLLPAAVVQQEAERRAVEIAEQQGYKLGRKQMKELREQITQELLPRAFTRSRKTFAWINVAAGWLVIDAASQSKAEDVLEQLRHTLDTFPVSLLRTERSPMSAMAGWLAGEAPEGFTIDQDFALQSVSEDRARATFKGHDPDDVHVTEHLEAGRLPIKLAMTYDDRISFTLTECGEIKRLDFLDVVRDQARADDHDDAMALFSAEFALMTGELLRLLAAIVEAMGGEIVRDPDLVDQAKEKT</sequence>
<evidence type="ECO:0000256" key="3">
    <source>
        <dbReference type="ARBA" id="ARBA00022296"/>
    </source>
</evidence>
<comment type="similarity">
    <text evidence="2">Belongs to the RdgC family.</text>
</comment>
<dbReference type="GO" id="GO:0006310">
    <property type="term" value="P:DNA recombination"/>
    <property type="evidence" value="ECO:0007669"/>
    <property type="project" value="UniProtKB-KW"/>
</dbReference>
<dbReference type="Pfam" id="PF04381">
    <property type="entry name" value="RdgC"/>
    <property type="match status" value="1"/>
</dbReference>
<dbReference type="GO" id="GO:0043590">
    <property type="term" value="C:bacterial nucleoid"/>
    <property type="evidence" value="ECO:0007669"/>
    <property type="project" value="TreeGrafter"/>
</dbReference>
<organism evidence="6 7">
    <name type="scientific">Thauera humireducens</name>
    <dbReference type="NCBI Taxonomy" id="1134435"/>
    <lineage>
        <taxon>Bacteria</taxon>
        <taxon>Pseudomonadati</taxon>
        <taxon>Pseudomonadota</taxon>
        <taxon>Betaproteobacteria</taxon>
        <taxon>Rhodocyclales</taxon>
        <taxon>Zoogloeaceae</taxon>
        <taxon>Thauera</taxon>
    </lineage>
</organism>
<evidence type="ECO:0000256" key="1">
    <source>
        <dbReference type="ARBA" id="ARBA00004453"/>
    </source>
</evidence>
<dbReference type="NCBIfam" id="NF001463">
    <property type="entry name" value="PRK00321.1-4"/>
    <property type="match status" value="1"/>
</dbReference>
<evidence type="ECO:0000256" key="2">
    <source>
        <dbReference type="ARBA" id="ARBA00008657"/>
    </source>
</evidence>
<keyword evidence="4" id="KW-0963">Cytoplasm</keyword>
<dbReference type="Proteomes" id="UP000036902">
    <property type="component" value="Chromosome"/>
</dbReference>
<gene>
    <name evidence="6" type="ORF">AC731_006625</name>
</gene>
<evidence type="ECO:0000313" key="6">
    <source>
        <dbReference type="EMBL" id="AMO36643.1"/>
    </source>
</evidence>
<dbReference type="PANTHER" id="PTHR38103">
    <property type="entry name" value="RECOMBINATION-ASSOCIATED PROTEIN RDGC"/>
    <property type="match status" value="1"/>
</dbReference>
<evidence type="ECO:0000256" key="4">
    <source>
        <dbReference type="ARBA" id="ARBA00022490"/>
    </source>
</evidence>
<keyword evidence="5" id="KW-0233">DNA recombination</keyword>
<evidence type="ECO:0000256" key="5">
    <source>
        <dbReference type="ARBA" id="ARBA00023172"/>
    </source>
</evidence>
<dbReference type="AlphaFoldDB" id="A0A127K3V7"/>
<dbReference type="RefSeq" id="WP_048703086.1">
    <property type="nucleotide sequence ID" value="NZ_CP014646.1"/>
</dbReference>